<dbReference type="CDD" id="cd02219">
    <property type="entry name" value="cupin_YjlB-like"/>
    <property type="match status" value="1"/>
</dbReference>
<dbReference type="PIRSF" id="PIRSF019307">
    <property type="entry name" value="UCP019307"/>
    <property type="match status" value="1"/>
</dbReference>
<dbReference type="Gene3D" id="2.60.120.10">
    <property type="entry name" value="Jelly Rolls"/>
    <property type="match status" value="1"/>
</dbReference>
<dbReference type="Proteomes" id="UP000240912">
    <property type="component" value="Unassembled WGS sequence"/>
</dbReference>
<accession>A0A2T3HQW9</accession>
<reference evidence="1 2" key="1">
    <citation type="submission" date="2018-03" db="EMBL/GenBank/DDBJ databases">
        <authorList>
            <person name="Keele B.F."/>
        </authorList>
    </citation>
    <scope>NUCLEOTIDE SEQUENCE [LARGE SCALE GENOMIC DNA]</scope>
    <source>
        <strain evidence="1 2">YL28-9</strain>
    </source>
</reference>
<evidence type="ECO:0000313" key="1">
    <source>
        <dbReference type="EMBL" id="PST84855.1"/>
    </source>
</evidence>
<sequence length="179" mass="19925">MEKEKLVHEAYLVSHVVEENGSFPNNGRLPLLIYKGAFMLKPDDTTEAIKKTFAGNGYSNSWENGIYDYHHYHATTHETMGVFCGRAEVQFGGDHGVCIELNRGDAVVIPAGVAHKCLKSSDDFLCVGAYPNGRDFDMKYGKEEERPEADEQIAAVPLPDNDPVYGSKGHLHDCWYTQA</sequence>
<dbReference type="OrthoDB" id="9791759at2"/>
<dbReference type="EMBL" id="PYLS01000001">
    <property type="protein sequence ID" value="PST84855.1"/>
    <property type="molecule type" value="Genomic_DNA"/>
</dbReference>
<dbReference type="InterPro" id="IPR011051">
    <property type="entry name" value="RmlC_Cupin_sf"/>
</dbReference>
<dbReference type="AlphaFoldDB" id="A0A2T3HQW9"/>
<dbReference type="PANTHER" id="PTHR36448:SF2">
    <property type="entry name" value="CUPIN TYPE-1 DOMAIN-CONTAINING PROTEIN"/>
    <property type="match status" value="1"/>
</dbReference>
<protein>
    <recommendedName>
        <fullName evidence="3">Cupin type-1 domain-containing protein</fullName>
    </recommendedName>
</protein>
<dbReference type="InterPro" id="IPR047121">
    <property type="entry name" value="YjiB-like"/>
</dbReference>
<dbReference type="InterPro" id="IPR014710">
    <property type="entry name" value="RmlC-like_jellyroll"/>
</dbReference>
<dbReference type="PANTHER" id="PTHR36448">
    <property type="entry name" value="BLR7373 PROTEIN"/>
    <property type="match status" value="1"/>
</dbReference>
<dbReference type="SUPFAM" id="SSF51182">
    <property type="entry name" value="RmlC-like cupins"/>
    <property type="match status" value="1"/>
</dbReference>
<proteinExistence type="predicted"/>
<gene>
    <name evidence="1" type="ORF">C7T94_01650</name>
</gene>
<comment type="caution">
    <text evidence="1">The sequence shown here is derived from an EMBL/GenBank/DDBJ whole genome shotgun (WGS) entry which is preliminary data.</text>
</comment>
<dbReference type="InterPro" id="IPR014500">
    <property type="entry name" value="UCP019307_cupin"/>
</dbReference>
<organism evidence="1 2">
    <name type="scientific">Pedobacter yulinensis</name>
    <dbReference type="NCBI Taxonomy" id="2126353"/>
    <lineage>
        <taxon>Bacteria</taxon>
        <taxon>Pseudomonadati</taxon>
        <taxon>Bacteroidota</taxon>
        <taxon>Sphingobacteriia</taxon>
        <taxon>Sphingobacteriales</taxon>
        <taxon>Sphingobacteriaceae</taxon>
        <taxon>Pedobacter</taxon>
    </lineage>
</organism>
<evidence type="ECO:0000313" key="2">
    <source>
        <dbReference type="Proteomes" id="UP000240912"/>
    </source>
</evidence>
<dbReference type="RefSeq" id="WP_107213029.1">
    <property type="nucleotide sequence ID" value="NZ_KZ686268.1"/>
</dbReference>
<evidence type="ECO:0008006" key="3">
    <source>
        <dbReference type="Google" id="ProtNLM"/>
    </source>
</evidence>
<keyword evidence="2" id="KW-1185">Reference proteome</keyword>
<name>A0A2T3HQW9_9SPHI</name>